<dbReference type="CDD" id="cd09272">
    <property type="entry name" value="RNase_HI_RT_Ty1"/>
    <property type="match status" value="1"/>
</dbReference>
<evidence type="ECO:0000313" key="1">
    <source>
        <dbReference type="EMBL" id="CAK9161582.1"/>
    </source>
</evidence>
<keyword evidence="2" id="KW-1185">Reference proteome</keyword>
<gene>
    <name evidence="1" type="ORF">ILEXP_LOCUS30391</name>
</gene>
<evidence type="ECO:0008006" key="3">
    <source>
        <dbReference type="Google" id="ProtNLM"/>
    </source>
</evidence>
<dbReference type="PANTHER" id="PTHR11439:SF517">
    <property type="entry name" value="CYSTEINE-RICH RLK (RECEPTOR-LIKE PROTEIN KINASE) 8"/>
    <property type="match status" value="1"/>
</dbReference>
<comment type="caution">
    <text evidence="1">The sequence shown here is derived from an EMBL/GenBank/DDBJ whole genome shotgun (WGS) entry which is preliminary data.</text>
</comment>
<name>A0ABC8SX14_9AQUA</name>
<organism evidence="1 2">
    <name type="scientific">Ilex paraguariensis</name>
    <name type="common">yerba mate</name>
    <dbReference type="NCBI Taxonomy" id="185542"/>
    <lineage>
        <taxon>Eukaryota</taxon>
        <taxon>Viridiplantae</taxon>
        <taxon>Streptophyta</taxon>
        <taxon>Embryophyta</taxon>
        <taxon>Tracheophyta</taxon>
        <taxon>Spermatophyta</taxon>
        <taxon>Magnoliopsida</taxon>
        <taxon>eudicotyledons</taxon>
        <taxon>Gunneridae</taxon>
        <taxon>Pentapetalae</taxon>
        <taxon>asterids</taxon>
        <taxon>campanulids</taxon>
        <taxon>Aquifoliales</taxon>
        <taxon>Aquifoliaceae</taxon>
        <taxon>Ilex</taxon>
    </lineage>
</organism>
<accession>A0ABC8SX14</accession>
<dbReference type="Proteomes" id="UP001642360">
    <property type="component" value="Unassembled WGS sequence"/>
</dbReference>
<protein>
    <recommendedName>
        <fullName evidence="3">Retrovirus-related Pol polyprotein from transposon TNT 1-94</fullName>
    </recommendedName>
</protein>
<evidence type="ECO:0000313" key="2">
    <source>
        <dbReference type="Proteomes" id="UP001642360"/>
    </source>
</evidence>
<dbReference type="PANTHER" id="PTHR11439">
    <property type="entry name" value="GAG-POL-RELATED RETROTRANSPOSON"/>
    <property type="match status" value="1"/>
</dbReference>
<sequence>MNYGILYKKGGAEELLAFTDSDYAGDVEDRRSTSGYVFLMTAGPVAWSSRKQPLVTLSTTKAEFVAAAACACQAVWMRRILKKLGHSHNGSTTVFCDNSLTIKLSKNPVMHGRSKHIDVRFHFLRDLIKDGAIELVHCGTEDQVADVMTKPLKLDTFLRLREMPGVCEVPDKQIA</sequence>
<reference evidence="1 2" key="1">
    <citation type="submission" date="2024-02" db="EMBL/GenBank/DDBJ databases">
        <authorList>
            <person name="Vignale AGUSTIN F."/>
            <person name="Sosa J E."/>
            <person name="Modenutti C."/>
        </authorList>
    </citation>
    <scope>NUCLEOTIDE SEQUENCE [LARGE SCALE GENOMIC DNA]</scope>
</reference>
<proteinExistence type="predicted"/>
<dbReference type="AlphaFoldDB" id="A0ABC8SX14"/>
<dbReference type="EMBL" id="CAUOFW020003705">
    <property type="protein sequence ID" value="CAK9161582.1"/>
    <property type="molecule type" value="Genomic_DNA"/>
</dbReference>